<dbReference type="RefSeq" id="WP_350718571.1">
    <property type="nucleotide sequence ID" value="NZ_JBEPCO010000011.1"/>
</dbReference>
<sequence>MHIRKAVLSTIALLGAGVAVAASTGVTAARTGDTAAPAAAGWQRVGLDIRSGVSGLTVTSHSGRTYRALVALDNKRPGEPRIAQVTYRPAESGRATDMRPLEWKGGAEPVDLEALEAVPGTSDEYLAVASRGLVYHLKSTDDGKAVEVSDLSPLPAIGQGDNFEGFTLVSQHGGLAAVWADRGEGEDRPATLYAAPLSFNEYGESTFGAVTKAVYRAPYPTGDARHASDLSVTDSGRLLISSASDEGDDGPFDSAVSDAGSVSLDRSGRVRLTVARHPEVLRRFKDHKVEAVDCVSGSGIAVLGTDDENAGSAVTTARICD</sequence>
<evidence type="ECO:0000313" key="2">
    <source>
        <dbReference type="EMBL" id="MER6906713.1"/>
    </source>
</evidence>
<keyword evidence="1" id="KW-0732">Signal</keyword>
<dbReference type="Proteomes" id="UP001490330">
    <property type="component" value="Unassembled WGS sequence"/>
</dbReference>
<protein>
    <submittedName>
        <fullName evidence="2">Uncharacterized protein</fullName>
    </submittedName>
</protein>
<comment type="caution">
    <text evidence="2">The sequence shown here is derived from an EMBL/GenBank/DDBJ whole genome shotgun (WGS) entry which is preliminary data.</text>
</comment>
<reference evidence="2 3" key="1">
    <citation type="submission" date="2024-06" db="EMBL/GenBank/DDBJ databases">
        <title>The Natural Products Discovery Center: Release of the First 8490 Sequenced Strains for Exploring Actinobacteria Biosynthetic Diversity.</title>
        <authorList>
            <person name="Kalkreuter E."/>
            <person name="Kautsar S.A."/>
            <person name="Yang D."/>
            <person name="Bader C.D."/>
            <person name="Teijaro C.N."/>
            <person name="Fluegel L."/>
            <person name="Davis C.M."/>
            <person name="Simpson J.R."/>
            <person name="Lauterbach L."/>
            <person name="Steele A.D."/>
            <person name="Gui C."/>
            <person name="Meng S."/>
            <person name="Li G."/>
            <person name="Viehrig K."/>
            <person name="Ye F."/>
            <person name="Su P."/>
            <person name="Kiefer A.F."/>
            <person name="Nichols A."/>
            <person name="Cepeda A.J."/>
            <person name="Yan W."/>
            <person name="Fan B."/>
            <person name="Jiang Y."/>
            <person name="Adhikari A."/>
            <person name="Zheng C.-J."/>
            <person name="Schuster L."/>
            <person name="Cowan T.M."/>
            <person name="Smanski M.J."/>
            <person name="Chevrette M.G."/>
            <person name="De Carvalho L.P.S."/>
            <person name="Shen B."/>
        </authorList>
    </citation>
    <scope>NUCLEOTIDE SEQUENCE [LARGE SCALE GENOMIC DNA]</scope>
    <source>
        <strain evidence="2 3">NPDC000632</strain>
    </source>
</reference>
<gene>
    <name evidence="2" type="ORF">ABT322_23835</name>
</gene>
<evidence type="ECO:0000256" key="1">
    <source>
        <dbReference type="SAM" id="SignalP"/>
    </source>
</evidence>
<organism evidence="2 3">
    <name type="scientific">Streptomyces flaveolus</name>
    <dbReference type="NCBI Taxonomy" id="67297"/>
    <lineage>
        <taxon>Bacteria</taxon>
        <taxon>Bacillati</taxon>
        <taxon>Actinomycetota</taxon>
        <taxon>Actinomycetes</taxon>
        <taxon>Kitasatosporales</taxon>
        <taxon>Streptomycetaceae</taxon>
        <taxon>Streptomyces</taxon>
    </lineage>
</organism>
<dbReference type="EMBL" id="JBEPCV010000024">
    <property type="protein sequence ID" value="MER6906713.1"/>
    <property type="molecule type" value="Genomic_DNA"/>
</dbReference>
<proteinExistence type="predicted"/>
<feature type="signal peptide" evidence="1">
    <location>
        <begin position="1"/>
        <end position="21"/>
    </location>
</feature>
<feature type="chain" id="PRO_5045728429" evidence="1">
    <location>
        <begin position="22"/>
        <end position="321"/>
    </location>
</feature>
<keyword evidence="3" id="KW-1185">Reference proteome</keyword>
<accession>A0ABV1VJT8</accession>
<evidence type="ECO:0000313" key="3">
    <source>
        <dbReference type="Proteomes" id="UP001490330"/>
    </source>
</evidence>
<name>A0ABV1VJT8_9ACTN</name>